<dbReference type="EMBL" id="JAKOGI010000728">
    <property type="protein sequence ID" value="KAJ8431052.1"/>
    <property type="molecule type" value="Genomic_DNA"/>
</dbReference>
<dbReference type="OrthoDB" id="1001388at2759"/>
<dbReference type="InterPro" id="IPR036691">
    <property type="entry name" value="Endo/exonu/phosph_ase_sf"/>
</dbReference>
<accession>A0A9Q1Q6L2</accession>
<dbReference type="SUPFAM" id="SSF56219">
    <property type="entry name" value="DNase I-like"/>
    <property type="match status" value="1"/>
</dbReference>
<dbReference type="Gene3D" id="3.60.10.10">
    <property type="entry name" value="Endonuclease/exonuclease/phosphatase"/>
    <property type="match status" value="1"/>
</dbReference>
<reference evidence="2" key="1">
    <citation type="submission" date="2022-04" db="EMBL/GenBank/DDBJ databases">
        <title>Carnegiea gigantea Genome sequencing and assembly v2.</title>
        <authorList>
            <person name="Copetti D."/>
            <person name="Sanderson M.J."/>
            <person name="Burquez A."/>
            <person name="Wojciechowski M.F."/>
        </authorList>
    </citation>
    <scope>NUCLEOTIDE SEQUENCE</scope>
    <source>
        <strain evidence="2">SGP5-SGP5p</strain>
        <tissue evidence="2">Aerial part</tissue>
    </source>
</reference>
<dbReference type="InterPro" id="IPR005135">
    <property type="entry name" value="Endo/exonuclease/phosphatase"/>
</dbReference>
<sequence length="183" mass="21015">MCINCRGLGDPQAVNSFRTLLRKTSPRLVFLSETKRSVKDMTVVIRKLKNYDGITVDARGVAMLWSKGLDVTLLSMSLNHVDISVKGVGAMHEWHFTGIYGWPESHSKMHTCSMLRNLHSHCNLPWLVGGDLNEIWYNYEKNGGPDKPQSLLDNFREAFDNCRLYDLGFQGYEFTWWNRRDGA</sequence>
<organism evidence="2 3">
    <name type="scientific">Carnegiea gigantea</name>
    <dbReference type="NCBI Taxonomy" id="171969"/>
    <lineage>
        <taxon>Eukaryota</taxon>
        <taxon>Viridiplantae</taxon>
        <taxon>Streptophyta</taxon>
        <taxon>Embryophyta</taxon>
        <taxon>Tracheophyta</taxon>
        <taxon>Spermatophyta</taxon>
        <taxon>Magnoliopsida</taxon>
        <taxon>eudicotyledons</taxon>
        <taxon>Gunneridae</taxon>
        <taxon>Pentapetalae</taxon>
        <taxon>Caryophyllales</taxon>
        <taxon>Cactineae</taxon>
        <taxon>Cactaceae</taxon>
        <taxon>Cactoideae</taxon>
        <taxon>Echinocereeae</taxon>
        <taxon>Carnegiea</taxon>
    </lineage>
</organism>
<evidence type="ECO:0000313" key="3">
    <source>
        <dbReference type="Proteomes" id="UP001153076"/>
    </source>
</evidence>
<dbReference type="PANTHER" id="PTHR35218">
    <property type="entry name" value="RNASE H DOMAIN-CONTAINING PROTEIN"/>
    <property type="match status" value="1"/>
</dbReference>
<protein>
    <recommendedName>
        <fullName evidence="1">Endonuclease/exonuclease/phosphatase domain-containing protein</fullName>
    </recommendedName>
</protein>
<gene>
    <name evidence="2" type="ORF">Cgig2_005401</name>
</gene>
<proteinExistence type="predicted"/>
<evidence type="ECO:0000313" key="2">
    <source>
        <dbReference type="EMBL" id="KAJ8431052.1"/>
    </source>
</evidence>
<feature type="domain" description="Endonuclease/exonuclease/phosphatase" evidence="1">
    <location>
        <begin position="3"/>
        <end position="176"/>
    </location>
</feature>
<dbReference type="Proteomes" id="UP001153076">
    <property type="component" value="Unassembled WGS sequence"/>
</dbReference>
<comment type="caution">
    <text evidence="2">The sequence shown here is derived from an EMBL/GenBank/DDBJ whole genome shotgun (WGS) entry which is preliminary data.</text>
</comment>
<keyword evidence="3" id="KW-1185">Reference proteome</keyword>
<name>A0A9Q1Q6L2_9CARY</name>
<dbReference type="Pfam" id="PF03372">
    <property type="entry name" value="Exo_endo_phos"/>
    <property type="match status" value="1"/>
</dbReference>
<dbReference type="AlphaFoldDB" id="A0A9Q1Q6L2"/>
<evidence type="ECO:0000259" key="1">
    <source>
        <dbReference type="Pfam" id="PF03372"/>
    </source>
</evidence>
<dbReference type="PANTHER" id="PTHR35218:SF9">
    <property type="entry name" value="ENDONUCLEASE_EXONUCLEASE_PHOSPHATASE DOMAIN-CONTAINING PROTEIN"/>
    <property type="match status" value="1"/>
</dbReference>